<dbReference type="OMA" id="YCLAVAQ"/>
<feature type="compositionally biased region" description="Low complexity" evidence="5">
    <location>
        <begin position="40"/>
        <end position="57"/>
    </location>
</feature>
<protein>
    <submittedName>
        <fullName evidence="8">Dachshund homolog 2 isoform X1</fullName>
    </submittedName>
</protein>
<dbReference type="GO" id="GO:0005634">
    <property type="term" value="C:nucleus"/>
    <property type="evidence" value="ECO:0007669"/>
    <property type="project" value="UniProtKB-SubCell"/>
</dbReference>
<keyword evidence="4" id="KW-0175">Coiled coil</keyword>
<dbReference type="CDD" id="cd21081">
    <property type="entry name" value="DHD_Dac"/>
    <property type="match status" value="1"/>
</dbReference>
<name>A0A6P9C951_PANGU</name>
<dbReference type="KEGG" id="pgut:117669518"/>
<dbReference type="OrthoDB" id="6436112at2759"/>
<dbReference type="AlphaFoldDB" id="A0A6P9C951"/>
<feature type="region of interest" description="Disordered" evidence="5">
    <location>
        <begin position="492"/>
        <end position="511"/>
    </location>
</feature>
<dbReference type="GO" id="GO:0005667">
    <property type="term" value="C:transcription regulator complex"/>
    <property type="evidence" value="ECO:0007669"/>
    <property type="project" value="TreeGrafter"/>
</dbReference>
<feature type="compositionally biased region" description="Gly residues" evidence="5">
    <location>
        <begin position="15"/>
        <end position="39"/>
    </location>
</feature>
<feature type="region of interest" description="Disordered" evidence="5">
    <location>
        <begin position="310"/>
        <end position="355"/>
    </location>
</feature>
<comment type="similarity">
    <text evidence="3">Belongs to the DACH/dachshund family.</text>
</comment>
<dbReference type="FunFam" id="3.10.260.20:FF:000001">
    <property type="entry name" value="Dachshund homolog 1"/>
    <property type="match status" value="1"/>
</dbReference>
<comment type="subcellular location">
    <subcellularLocation>
        <location evidence="1">Nucleus</location>
    </subcellularLocation>
</comment>
<proteinExistence type="inferred from homology"/>
<evidence type="ECO:0000256" key="3">
    <source>
        <dbReference type="ARBA" id="ARBA00038192"/>
    </source>
</evidence>
<keyword evidence="2" id="KW-0539">Nucleus</keyword>
<dbReference type="CTD" id="117154"/>
<dbReference type="Gene3D" id="3.10.260.20">
    <property type="entry name" value="Ski"/>
    <property type="match status" value="1"/>
</dbReference>
<sequence>MAVSSPPSIPATSNPGGGGGGGGGSGNAGGASGGAGGGCSTSSGGNSSSSNSSSAGVSAGLFRADPLYSPSPSESPRLAGGGGSSAASSLIHGFISNAAPAGVGGLGVAVGGGGAVGVSGASSAPLVGNECKMVDLHGVKVASFLVDGQELICLPQVFDLFLKHLVGGLHTVYTKLKRLDIAPVVCTVEQVRILRGLGAIQPGVNRCKLITRKDFETLYSDCTNASSRPGRPPKRSLGVAIQENTRLLPHGVPGLLSPGLISPTDIRTLFFPDESHVKFAELKTLQIQGLTAMAEAMKLQKIKLMAMNSLHGSGSQNGTESENEELNSNAGGSESSWDKEKLQSPIPTGSHHGISHAALSGQANLGSAHPLSPLQQNHLLTNRIDLPFMMMPHPLLPVGLPPASVAMAMNQMNHLNTIANMAVAAQMHSPLSRAGASVIKERIQDSPSPAPSVEEGQRPGSHASSHQSSSVSSSPSQIDNTPDRIGLLSNIREGEAIDQESGPNPKKLSKEKEEVQIAIPILKPTLEKVQLAGQTLPPGFPAPFLFADGLSSVETLLTNIQGLLKVAVDNARVQEKQIQQEKKELKMELCRERELRENLERQLTAELQSRATIQKRLKKEKKAKRKLQEALEFESKRREQVEQALKQATTGDGLRMLNDAGIPEMEVDHNGTQHENAAMQENRAYIKPTIMY</sequence>
<feature type="compositionally biased region" description="Polar residues" evidence="5">
    <location>
        <begin position="310"/>
        <end position="335"/>
    </location>
</feature>
<accession>A0A6P9C951</accession>
<evidence type="ECO:0000313" key="8">
    <source>
        <dbReference type="RefSeq" id="XP_034279922.1"/>
    </source>
</evidence>
<dbReference type="GO" id="GO:0000981">
    <property type="term" value="F:DNA-binding transcription factor activity, RNA polymerase II-specific"/>
    <property type="evidence" value="ECO:0007669"/>
    <property type="project" value="TreeGrafter"/>
</dbReference>
<evidence type="ECO:0000259" key="6">
    <source>
        <dbReference type="Pfam" id="PF02437"/>
    </source>
</evidence>
<dbReference type="GO" id="GO:0000978">
    <property type="term" value="F:RNA polymerase II cis-regulatory region sequence-specific DNA binding"/>
    <property type="evidence" value="ECO:0007669"/>
    <property type="project" value="TreeGrafter"/>
</dbReference>
<dbReference type="Proteomes" id="UP001652622">
    <property type="component" value="Unplaced"/>
</dbReference>
<dbReference type="InterPro" id="IPR037000">
    <property type="entry name" value="Ski_DNA-bd_sf"/>
</dbReference>
<dbReference type="RefSeq" id="XP_034279922.1">
    <property type="nucleotide sequence ID" value="XM_034424031.2"/>
</dbReference>
<reference evidence="8" key="1">
    <citation type="submission" date="2025-08" db="UniProtKB">
        <authorList>
            <consortium name="RefSeq"/>
        </authorList>
    </citation>
    <scope>IDENTIFICATION</scope>
    <source>
        <tissue evidence="8">Blood</tissue>
    </source>
</reference>
<keyword evidence="7" id="KW-1185">Reference proteome</keyword>
<evidence type="ECO:0000256" key="5">
    <source>
        <dbReference type="SAM" id="MobiDB-lite"/>
    </source>
</evidence>
<dbReference type="PANTHER" id="PTHR12577">
    <property type="entry name" value="DACHSHUND"/>
    <property type="match status" value="1"/>
</dbReference>
<evidence type="ECO:0000256" key="2">
    <source>
        <dbReference type="ARBA" id="ARBA00023242"/>
    </source>
</evidence>
<gene>
    <name evidence="8" type="primary">DACH2</name>
</gene>
<dbReference type="GeneID" id="117669518"/>
<evidence type="ECO:0000256" key="4">
    <source>
        <dbReference type="SAM" id="Coils"/>
    </source>
</evidence>
<dbReference type="InParanoid" id="A0A6P9C951"/>
<feature type="region of interest" description="Disordered" evidence="5">
    <location>
        <begin position="442"/>
        <end position="484"/>
    </location>
</feature>
<dbReference type="InterPro" id="IPR009061">
    <property type="entry name" value="DNA-bd_dom_put_sf"/>
</dbReference>
<dbReference type="InterPro" id="IPR052417">
    <property type="entry name" value="Dachshund_domain"/>
</dbReference>
<evidence type="ECO:0000256" key="1">
    <source>
        <dbReference type="ARBA" id="ARBA00004123"/>
    </source>
</evidence>
<dbReference type="Pfam" id="PF02437">
    <property type="entry name" value="Ski_Sno_DHD"/>
    <property type="match status" value="1"/>
</dbReference>
<feature type="region of interest" description="Disordered" evidence="5">
    <location>
        <begin position="1"/>
        <end position="57"/>
    </location>
</feature>
<organism evidence="7 8">
    <name type="scientific">Pantherophis guttatus</name>
    <name type="common">Corn snake</name>
    <name type="synonym">Elaphe guttata</name>
    <dbReference type="NCBI Taxonomy" id="94885"/>
    <lineage>
        <taxon>Eukaryota</taxon>
        <taxon>Metazoa</taxon>
        <taxon>Chordata</taxon>
        <taxon>Craniata</taxon>
        <taxon>Vertebrata</taxon>
        <taxon>Euteleostomi</taxon>
        <taxon>Lepidosauria</taxon>
        <taxon>Squamata</taxon>
        <taxon>Bifurcata</taxon>
        <taxon>Unidentata</taxon>
        <taxon>Episquamata</taxon>
        <taxon>Toxicofera</taxon>
        <taxon>Serpentes</taxon>
        <taxon>Colubroidea</taxon>
        <taxon>Colubridae</taxon>
        <taxon>Colubrinae</taxon>
        <taxon>Pantherophis</taxon>
    </lineage>
</organism>
<dbReference type="InterPro" id="IPR003380">
    <property type="entry name" value="SKI/SNO/DAC"/>
</dbReference>
<dbReference type="SUPFAM" id="SSF46955">
    <property type="entry name" value="Putative DNA-binding domain"/>
    <property type="match status" value="1"/>
</dbReference>
<evidence type="ECO:0000313" key="7">
    <source>
        <dbReference type="Proteomes" id="UP001652622"/>
    </source>
</evidence>
<feature type="compositionally biased region" description="Low complexity" evidence="5">
    <location>
        <begin position="461"/>
        <end position="477"/>
    </location>
</feature>
<feature type="domain" description="SKI/SNO/DAC" evidence="6">
    <location>
        <begin position="129"/>
        <end position="224"/>
    </location>
</feature>
<dbReference type="PANTHER" id="PTHR12577:SF7">
    <property type="entry name" value="DACHSHUND HOMOLOG 2"/>
    <property type="match status" value="1"/>
</dbReference>
<feature type="coiled-coil region" evidence="4">
    <location>
        <begin position="564"/>
        <end position="644"/>
    </location>
</feature>